<proteinExistence type="inferred from homology"/>
<gene>
    <name evidence="8" type="ORF">C9I89_13345</name>
</gene>
<feature type="domain" description="RNA polymerase sigma-70 region 2" evidence="6">
    <location>
        <begin position="9"/>
        <end position="72"/>
    </location>
</feature>
<dbReference type="InterPro" id="IPR013325">
    <property type="entry name" value="RNA_pol_sigma_r2"/>
</dbReference>
<organism evidence="8 9">
    <name type="scientific">Photobacterium lipolyticum</name>
    <dbReference type="NCBI Taxonomy" id="266810"/>
    <lineage>
        <taxon>Bacteria</taxon>
        <taxon>Pseudomonadati</taxon>
        <taxon>Pseudomonadota</taxon>
        <taxon>Gammaproteobacteria</taxon>
        <taxon>Vibrionales</taxon>
        <taxon>Vibrionaceae</taxon>
        <taxon>Photobacterium</taxon>
    </lineage>
</organism>
<dbReference type="InterPro" id="IPR014284">
    <property type="entry name" value="RNA_pol_sigma-70_dom"/>
</dbReference>
<evidence type="ECO:0000259" key="7">
    <source>
        <dbReference type="Pfam" id="PF08281"/>
    </source>
</evidence>
<keyword evidence="3" id="KW-0731">Sigma factor</keyword>
<protein>
    <submittedName>
        <fullName evidence="8">RNA polymerase subunit sigma-70</fullName>
    </submittedName>
</protein>
<dbReference type="InterPro" id="IPR013249">
    <property type="entry name" value="RNA_pol_sigma70_r4_t2"/>
</dbReference>
<dbReference type="SUPFAM" id="SSF88946">
    <property type="entry name" value="Sigma2 domain of RNA polymerase sigma factors"/>
    <property type="match status" value="1"/>
</dbReference>
<evidence type="ECO:0000256" key="3">
    <source>
        <dbReference type="ARBA" id="ARBA00023082"/>
    </source>
</evidence>
<dbReference type="GO" id="GO:0003677">
    <property type="term" value="F:DNA binding"/>
    <property type="evidence" value="ECO:0007669"/>
    <property type="project" value="UniProtKB-KW"/>
</dbReference>
<dbReference type="SUPFAM" id="SSF88659">
    <property type="entry name" value="Sigma3 and sigma4 domains of RNA polymerase sigma factors"/>
    <property type="match status" value="1"/>
</dbReference>
<feature type="domain" description="RNA polymerase sigma factor 70 region 4 type 2" evidence="7">
    <location>
        <begin position="98"/>
        <end position="149"/>
    </location>
</feature>
<keyword evidence="5" id="KW-0804">Transcription</keyword>
<sequence>MKCLMQAWQHNESDIKAWLICKTHDVEQAEDLMQETFLKAMKHQERFCSLDNARSWLFKMVRNTLIDHIRTQHPVDKLTADLGITAQEKAPIMGLLSCLPRVLSELDDEDRDVIECCDLNGMTQADYAQLKDISTAGAKSRIQRARQKLKQHLTCACQVKFAEQKVCSYVPRHKL</sequence>
<dbReference type="GO" id="GO:0016987">
    <property type="term" value="F:sigma factor activity"/>
    <property type="evidence" value="ECO:0007669"/>
    <property type="project" value="UniProtKB-KW"/>
</dbReference>
<evidence type="ECO:0000256" key="2">
    <source>
        <dbReference type="ARBA" id="ARBA00023015"/>
    </source>
</evidence>
<dbReference type="Pfam" id="PF04542">
    <property type="entry name" value="Sigma70_r2"/>
    <property type="match status" value="1"/>
</dbReference>
<dbReference type="Gene3D" id="1.10.1740.10">
    <property type="match status" value="1"/>
</dbReference>
<dbReference type="InterPro" id="IPR013324">
    <property type="entry name" value="RNA_pol_sigma_r3/r4-like"/>
</dbReference>
<dbReference type="RefSeq" id="WP_107283839.1">
    <property type="nucleotide sequence ID" value="NZ_PYMC01000009.1"/>
</dbReference>
<dbReference type="InterPro" id="IPR007627">
    <property type="entry name" value="RNA_pol_sigma70_r2"/>
</dbReference>
<dbReference type="Pfam" id="PF08281">
    <property type="entry name" value="Sigma70_r4_2"/>
    <property type="match status" value="1"/>
</dbReference>
<evidence type="ECO:0000256" key="1">
    <source>
        <dbReference type="ARBA" id="ARBA00010641"/>
    </source>
</evidence>
<dbReference type="PANTHER" id="PTHR43133">
    <property type="entry name" value="RNA POLYMERASE ECF-TYPE SIGMA FACTO"/>
    <property type="match status" value="1"/>
</dbReference>
<dbReference type="OrthoDB" id="9797134at2"/>
<keyword evidence="4" id="KW-0238">DNA-binding</keyword>
<evidence type="ECO:0000256" key="5">
    <source>
        <dbReference type="ARBA" id="ARBA00023163"/>
    </source>
</evidence>
<dbReference type="EMBL" id="PYMC01000009">
    <property type="protein sequence ID" value="PSW04310.1"/>
    <property type="molecule type" value="Genomic_DNA"/>
</dbReference>
<keyword evidence="2" id="KW-0805">Transcription regulation</keyword>
<comment type="caution">
    <text evidence="8">The sequence shown here is derived from an EMBL/GenBank/DDBJ whole genome shotgun (WGS) entry which is preliminary data.</text>
</comment>
<dbReference type="GO" id="GO:0006352">
    <property type="term" value="P:DNA-templated transcription initiation"/>
    <property type="evidence" value="ECO:0007669"/>
    <property type="project" value="InterPro"/>
</dbReference>
<evidence type="ECO:0000313" key="8">
    <source>
        <dbReference type="EMBL" id="PSW04310.1"/>
    </source>
</evidence>
<dbReference type="AlphaFoldDB" id="A0A2T3MWG3"/>
<dbReference type="InterPro" id="IPR039425">
    <property type="entry name" value="RNA_pol_sigma-70-like"/>
</dbReference>
<dbReference type="Proteomes" id="UP000240904">
    <property type="component" value="Unassembled WGS sequence"/>
</dbReference>
<reference evidence="8 9" key="1">
    <citation type="submission" date="2018-03" db="EMBL/GenBank/DDBJ databases">
        <title>Whole genome sequencing of Histamine producing bacteria.</title>
        <authorList>
            <person name="Butler K."/>
        </authorList>
    </citation>
    <scope>NUCLEOTIDE SEQUENCE [LARGE SCALE GENOMIC DNA]</scope>
    <source>
        <strain evidence="8 9">DSM 16190</strain>
    </source>
</reference>
<accession>A0A2T3MWG3</accession>
<dbReference type="PANTHER" id="PTHR43133:SF8">
    <property type="entry name" value="RNA POLYMERASE SIGMA FACTOR HI_1459-RELATED"/>
    <property type="match status" value="1"/>
</dbReference>
<dbReference type="NCBIfam" id="TIGR02937">
    <property type="entry name" value="sigma70-ECF"/>
    <property type="match status" value="1"/>
</dbReference>
<evidence type="ECO:0000313" key="9">
    <source>
        <dbReference type="Proteomes" id="UP000240904"/>
    </source>
</evidence>
<dbReference type="Gene3D" id="1.10.10.10">
    <property type="entry name" value="Winged helix-like DNA-binding domain superfamily/Winged helix DNA-binding domain"/>
    <property type="match status" value="1"/>
</dbReference>
<comment type="similarity">
    <text evidence="1">Belongs to the sigma-70 factor family. ECF subfamily.</text>
</comment>
<evidence type="ECO:0000259" key="6">
    <source>
        <dbReference type="Pfam" id="PF04542"/>
    </source>
</evidence>
<evidence type="ECO:0000256" key="4">
    <source>
        <dbReference type="ARBA" id="ARBA00023125"/>
    </source>
</evidence>
<keyword evidence="9" id="KW-1185">Reference proteome</keyword>
<dbReference type="InterPro" id="IPR036388">
    <property type="entry name" value="WH-like_DNA-bd_sf"/>
</dbReference>
<name>A0A2T3MWG3_9GAMM</name>